<reference evidence="2 3" key="1">
    <citation type="submission" date="2015-02" db="EMBL/GenBank/DDBJ databases">
        <authorList>
            <person name="Ju K.-S."/>
            <person name="Doroghazi J.R."/>
            <person name="Metcalf W."/>
        </authorList>
    </citation>
    <scope>NUCLEOTIDE SEQUENCE [LARGE SCALE GENOMIC DNA]</scope>
    <source>
        <strain evidence="2 3">ATCC 31215</strain>
    </source>
</reference>
<name>A0A0F2TPM2_STRR3</name>
<dbReference type="InterPro" id="IPR025309">
    <property type="entry name" value="KTSC_dom"/>
</dbReference>
<evidence type="ECO:0000259" key="1">
    <source>
        <dbReference type="Pfam" id="PF13619"/>
    </source>
</evidence>
<accession>A0A0F2TPM2</accession>
<protein>
    <recommendedName>
        <fullName evidence="1">KTSC domain-containing protein</fullName>
    </recommendedName>
</protein>
<dbReference type="EMBL" id="JZKH01000002">
    <property type="protein sequence ID" value="KJS63672.1"/>
    <property type="molecule type" value="Genomic_DNA"/>
</dbReference>
<dbReference type="Pfam" id="PF13619">
    <property type="entry name" value="KTSC"/>
    <property type="match status" value="1"/>
</dbReference>
<dbReference type="OrthoDB" id="8450910at2"/>
<dbReference type="AlphaFoldDB" id="A0A0F2TPM2"/>
<keyword evidence="3" id="KW-1185">Reference proteome</keyword>
<dbReference type="RefSeq" id="WP_045692215.1">
    <property type="nucleotide sequence ID" value="NZ_JZKH01000002.1"/>
</dbReference>
<evidence type="ECO:0000313" key="3">
    <source>
        <dbReference type="Proteomes" id="UP000033699"/>
    </source>
</evidence>
<organism evidence="2 3">
    <name type="scientific">Streptomyces rubellomurinus (strain ATCC 31215)</name>
    <dbReference type="NCBI Taxonomy" id="359131"/>
    <lineage>
        <taxon>Bacteria</taxon>
        <taxon>Bacillati</taxon>
        <taxon>Actinomycetota</taxon>
        <taxon>Actinomycetes</taxon>
        <taxon>Kitasatosporales</taxon>
        <taxon>Streptomycetaceae</taxon>
        <taxon>Streptomyces</taxon>
    </lineage>
</organism>
<gene>
    <name evidence="2" type="ORF">VM95_02110</name>
</gene>
<evidence type="ECO:0000313" key="2">
    <source>
        <dbReference type="EMBL" id="KJS63672.1"/>
    </source>
</evidence>
<dbReference type="Proteomes" id="UP000033699">
    <property type="component" value="Unassembled WGS sequence"/>
</dbReference>
<dbReference type="PATRIC" id="fig|359131.3.peg.453"/>
<sequence>MLHQPVQSTNVLSVGYDDRSSTLQIAFHSGSLYEYTRVPAEVHTALLAAASKGGFVARHIKGRYPTRKLAG</sequence>
<comment type="caution">
    <text evidence="2">The sequence shown here is derived from an EMBL/GenBank/DDBJ whole genome shotgun (WGS) entry which is preliminary data.</text>
</comment>
<feature type="domain" description="KTSC" evidence="1">
    <location>
        <begin position="7"/>
        <end position="64"/>
    </location>
</feature>
<proteinExistence type="predicted"/>